<name>W6QG09_PENRF</name>
<dbReference type="OMA" id="WRRIMWH"/>
<dbReference type="Proteomes" id="UP000030686">
    <property type="component" value="Unassembled WGS sequence"/>
</dbReference>
<reference evidence="1" key="1">
    <citation type="journal article" date="2014" name="Nat. Commun.">
        <title>Multiple recent horizontal transfers of a large genomic region in cheese making fungi.</title>
        <authorList>
            <person name="Cheeseman K."/>
            <person name="Ropars J."/>
            <person name="Renault P."/>
            <person name="Dupont J."/>
            <person name="Gouzy J."/>
            <person name="Branca A."/>
            <person name="Abraham A.L."/>
            <person name="Ceppi M."/>
            <person name="Conseiller E."/>
            <person name="Debuchy R."/>
            <person name="Malagnac F."/>
            <person name="Goarin A."/>
            <person name="Silar P."/>
            <person name="Lacoste S."/>
            <person name="Sallet E."/>
            <person name="Bensimon A."/>
            <person name="Giraud T."/>
            <person name="Brygoo Y."/>
        </authorList>
    </citation>
    <scope>NUCLEOTIDE SEQUENCE [LARGE SCALE GENOMIC DNA]</scope>
    <source>
        <strain evidence="1">FM164</strain>
    </source>
</reference>
<accession>W6QG09</accession>
<gene>
    <name evidence="1" type="ORF">PROQFM164_S01g002398</name>
</gene>
<dbReference type="OrthoDB" id="5404564at2759"/>
<evidence type="ECO:0000313" key="2">
    <source>
        <dbReference type="Proteomes" id="UP000030686"/>
    </source>
</evidence>
<sequence>MSFGFSIGDIVLCSQITCRLLTAATSGQENAPRDLQELGDVLFALNCSLSQLQRAAMDILSRNSNTADPGATDLSQQLGLMVRSCLQTLEHLESATEKYRATVTTPSVGSPDGNGFNFLRSRRLIVQVKTQWRRIMWHLRYPRPITSNKAMIDNYLIMYNSFIQSSQAF</sequence>
<dbReference type="AlphaFoldDB" id="W6QG09"/>
<organism evidence="1 2">
    <name type="scientific">Penicillium roqueforti (strain FM164)</name>
    <dbReference type="NCBI Taxonomy" id="1365484"/>
    <lineage>
        <taxon>Eukaryota</taxon>
        <taxon>Fungi</taxon>
        <taxon>Dikarya</taxon>
        <taxon>Ascomycota</taxon>
        <taxon>Pezizomycotina</taxon>
        <taxon>Eurotiomycetes</taxon>
        <taxon>Eurotiomycetidae</taxon>
        <taxon>Eurotiales</taxon>
        <taxon>Aspergillaceae</taxon>
        <taxon>Penicillium</taxon>
    </lineage>
</organism>
<evidence type="ECO:0000313" key="1">
    <source>
        <dbReference type="EMBL" id="CDM28587.1"/>
    </source>
</evidence>
<protein>
    <submittedName>
        <fullName evidence="1">Genomic scaffold, ProqFM164S01</fullName>
    </submittedName>
</protein>
<dbReference type="EMBL" id="HG792015">
    <property type="protein sequence ID" value="CDM28587.1"/>
    <property type="molecule type" value="Genomic_DNA"/>
</dbReference>
<dbReference type="STRING" id="1365484.W6QG09"/>
<keyword evidence="2" id="KW-1185">Reference proteome</keyword>
<proteinExistence type="predicted"/>